<sequence length="422" mass="47407">VPTTPGAPGASSTSISGLDRGKVVVHTPERLRNRERVRQRGKEDGFVRQTVIRDLNIPLPKRDTTGGKKRRSSSTGKGSLRDAREPPTPAHPASQERQTEREREEEREEERVVYTGKVDSSSGGGSVETAERPKRQMSAKSIGRERENPPRSMAVSREGVRERRRERGEYSDDEIDVPPPELMALCDMEIYTPSTAPETPQTPPRAVRRKGGAKSGRGERERERGKVKPRRGESERQPMTHRPRQRSSEVNRSSEVKKPRRHSLLPHQAVVGDSLERKKAKGPTPIPTGRDSPSSYAMRGHVYKGGDEAVGVQRVVSSSQLAQLQRDKERERERERERSRGGVQPVSLGDGLPTMPERERRRERESMQRTEASQGGYDSRESSSVVVNTQPSERERAGERDEYGYEEPECLLPDDSDSESSD</sequence>
<feature type="non-terminal residue" evidence="2">
    <location>
        <position position="1"/>
    </location>
</feature>
<feature type="compositionally biased region" description="Basic and acidic residues" evidence="1">
    <location>
        <begin position="392"/>
        <end position="403"/>
    </location>
</feature>
<gene>
    <name evidence="2" type="ORF">KIPB_001806</name>
</gene>
<keyword evidence="3" id="KW-1185">Reference proteome</keyword>
<feature type="region of interest" description="Disordered" evidence="1">
    <location>
        <begin position="1"/>
        <end position="422"/>
    </location>
</feature>
<comment type="caution">
    <text evidence="2">The sequence shown here is derived from an EMBL/GenBank/DDBJ whole genome shotgun (WGS) entry which is preliminary data.</text>
</comment>
<organism evidence="2 3">
    <name type="scientific">Kipferlia bialata</name>
    <dbReference type="NCBI Taxonomy" id="797122"/>
    <lineage>
        <taxon>Eukaryota</taxon>
        <taxon>Metamonada</taxon>
        <taxon>Carpediemonas-like organisms</taxon>
        <taxon>Kipferlia</taxon>
    </lineage>
</organism>
<feature type="compositionally biased region" description="Basic and acidic residues" evidence="1">
    <location>
        <begin position="325"/>
        <end position="340"/>
    </location>
</feature>
<proteinExistence type="predicted"/>
<feature type="compositionally biased region" description="Basic and acidic residues" evidence="1">
    <location>
        <begin position="356"/>
        <end position="368"/>
    </location>
</feature>
<dbReference type="Proteomes" id="UP000265618">
    <property type="component" value="Unassembled WGS sequence"/>
</dbReference>
<dbReference type="AlphaFoldDB" id="A0A9K3CPF6"/>
<feature type="compositionally biased region" description="Basic and acidic residues" evidence="1">
    <location>
        <begin position="158"/>
        <end position="170"/>
    </location>
</feature>
<feature type="compositionally biased region" description="Basic and acidic residues" evidence="1">
    <location>
        <begin position="246"/>
        <end position="257"/>
    </location>
</feature>
<evidence type="ECO:0000256" key="1">
    <source>
        <dbReference type="SAM" id="MobiDB-lite"/>
    </source>
</evidence>
<protein>
    <submittedName>
        <fullName evidence="2">Uncharacterized protein</fullName>
    </submittedName>
</protein>
<evidence type="ECO:0000313" key="2">
    <source>
        <dbReference type="EMBL" id="GIQ80926.1"/>
    </source>
</evidence>
<accession>A0A9K3CPF6</accession>
<feature type="compositionally biased region" description="Basic and acidic residues" evidence="1">
    <location>
        <begin position="19"/>
        <end position="46"/>
    </location>
</feature>
<feature type="compositionally biased region" description="Basic and acidic residues" evidence="1">
    <location>
        <begin position="97"/>
        <end position="112"/>
    </location>
</feature>
<dbReference type="EMBL" id="BDIP01000271">
    <property type="protein sequence ID" value="GIQ80926.1"/>
    <property type="molecule type" value="Genomic_DNA"/>
</dbReference>
<feature type="compositionally biased region" description="Basic and acidic residues" evidence="1">
    <location>
        <begin position="216"/>
        <end position="238"/>
    </location>
</feature>
<feature type="compositionally biased region" description="Acidic residues" evidence="1">
    <location>
        <begin position="404"/>
        <end position="422"/>
    </location>
</feature>
<feature type="compositionally biased region" description="Polar residues" evidence="1">
    <location>
        <begin position="382"/>
        <end position="391"/>
    </location>
</feature>
<evidence type="ECO:0000313" key="3">
    <source>
        <dbReference type="Proteomes" id="UP000265618"/>
    </source>
</evidence>
<name>A0A9K3CPF6_9EUKA</name>
<reference evidence="2 3" key="1">
    <citation type="journal article" date="2018" name="PLoS ONE">
        <title>The draft genome of Kipferlia bialata reveals reductive genome evolution in fornicate parasites.</title>
        <authorList>
            <person name="Tanifuji G."/>
            <person name="Takabayashi S."/>
            <person name="Kume K."/>
            <person name="Takagi M."/>
            <person name="Nakayama T."/>
            <person name="Kamikawa R."/>
            <person name="Inagaki Y."/>
            <person name="Hashimoto T."/>
        </authorList>
    </citation>
    <scope>NUCLEOTIDE SEQUENCE [LARGE SCALE GENOMIC DNA]</scope>
    <source>
        <strain evidence="2">NY0173</strain>
    </source>
</reference>